<gene>
    <name evidence="2" type="ORF">KCH_22540</name>
</gene>
<accession>A0A066YYV2</accession>
<dbReference type="HOGENOM" id="CLU_1978546_0_0_11"/>
<name>A0A066YYV2_9ACTN</name>
<organism evidence="2 3">
    <name type="scientific">Kitasatospora cheerisanensis KCTC 2395</name>
    <dbReference type="NCBI Taxonomy" id="1348663"/>
    <lineage>
        <taxon>Bacteria</taxon>
        <taxon>Bacillati</taxon>
        <taxon>Actinomycetota</taxon>
        <taxon>Actinomycetes</taxon>
        <taxon>Kitasatosporales</taxon>
        <taxon>Streptomycetaceae</taxon>
        <taxon>Kitasatospora</taxon>
    </lineage>
</organism>
<dbReference type="Proteomes" id="UP000027178">
    <property type="component" value="Unassembled WGS sequence"/>
</dbReference>
<reference evidence="2 3" key="1">
    <citation type="submission" date="2014-05" db="EMBL/GenBank/DDBJ databases">
        <title>Draft Genome Sequence of Kitasatospora cheerisanensis KCTC 2395.</title>
        <authorList>
            <person name="Nam D.H."/>
        </authorList>
    </citation>
    <scope>NUCLEOTIDE SEQUENCE [LARGE SCALE GENOMIC DNA]</scope>
    <source>
        <strain evidence="2 3">KCTC 2395</strain>
    </source>
</reference>
<dbReference type="eggNOG" id="ENOG5033PFT">
    <property type="taxonomic scope" value="Bacteria"/>
</dbReference>
<feature type="compositionally biased region" description="Basic residues" evidence="1">
    <location>
        <begin position="17"/>
        <end position="29"/>
    </location>
</feature>
<feature type="compositionally biased region" description="Low complexity" evidence="1">
    <location>
        <begin position="1"/>
        <end position="16"/>
    </location>
</feature>
<feature type="compositionally biased region" description="Gly residues" evidence="1">
    <location>
        <begin position="38"/>
        <end position="51"/>
    </location>
</feature>
<sequence>MASADGAAAAGAAAGPRRGRRGLGHRRGRSLGGRSRSGLGGGRRGGGGGAGAVVDDRQLGAHLDGLVLADLDRGQDAGGRRRDLGVDLVGGDLEQGLVHLHALTLGLQPAGDGAFGHALAQRGQCY</sequence>
<dbReference type="EMBL" id="JNBY01000073">
    <property type="protein sequence ID" value="KDN86437.1"/>
    <property type="molecule type" value="Genomic_DNA"/>
</dbReference>
<dbReference type="AlphaFoldDB" id="A0A066YYV2"/>
<evidence type="ECO:0000313" key="3">
    <source>
        <dbReference type="Proteomes" id="UP000027178"/>
    </source>
</evidence>
<protein>
    <submittedName>
        <fullName evidence="2">ABC transporter ATPase</fullName>
    </submittedName>
</protein>
<evidence type="ECO:0000256" key="1">
    <source>
        <dbReference type="SAM" id="MobiDB-lite"/>
    </source>
</evidence>
<evidence type="ECO:0000313" key="2">
    <source>
        <dbReference type="EMBL" id="KDN86437.1"/>
    </source>
</evidence>
<proteinExistence type="predicted"/>
<comment type="caution">
    <text evidence="2">The sequence shown here is derived from an EMBL/GenBank/DDBJ whole genome shotgun (WGS) entry which is preliminary data.</text>
</comment>
<keyword evidence="3" id="KW-1185">Reference proteome</keyword>
<feature type="region of interest" description="Disordered" evidence="1">
    <location>
        <begin position="1"/>
        <end position="53"/>
    </location>
</feature>